<evidence type="ECO:0000313" key="6">
    <source>
        <dbReference type="Proteomes" id="UP000318571"/>
    </source>
</evidence>
<gene>
    <name evidence="5" type="ORF">TCAL_11618</name>
</gene>
<dbReference type="OrthoDB" id="5377312at2759"/>
<evidence type="ECO:0000256" key="2">
    <source>
        <dbReference type="ARBA" id="ARBA00008352"/>
    </source>
</evidence>
<feature type="compositionally biased region" description="Basic residues" evidence="4">
    <location>
        <begin position="126"/>
        <end position="135"/>
    </location>
</feature>
<protein>
    <recommendedName>
        <fullName evidence="7">DNA-directed RNA polymerase III subunit</fullName>
    </recommendedName>
</protein>
<feature type="region of interest" description="Disordered" evidence="4">
    <location>
        <begin position="71"/>
        <end position="100"/>
    </location>
</feature>
<dbReference type="STRING" id="6832.A0A553NXT5"/>
<evidence type="ECO:0000256" key="3">
    <source>
        <dbReference type="ARBA" id="ARBA00023242"/>
    </source>
</evidence>
<feature type="region of interest" description="Disordered" evidence="4">
    <location>
        <begin position="126"/>
        <end position="237"/>
    </location>
</feature>
<feature type="compositionally biased region" description="Acidic residues" evidence="4">
    <location>
        <begin position="195"/>
        <end position="210"/>
    </location>
</feature>
<feature type="compositionally biased region" description="Acidic residues" evidence="4">
    <location>
        <begin position="219"/>
        <end position="237"/>
    </location>
</feature>
<dbReference type="AlphaFoldDB" id="A0A553NXT5"/>
<evidence type="ECO:0000256" key="1">
    <source>
        <dbReference type="ARBA" id="ARBA00004123"/>
    </source>
</evidence>
<comment type="subcellular location">
    <subcellularLocation>
        <location evidence="1">Nucleus</location>
    </subcellularLocation>
</comment>
<evidence type="ECO:0000313" key="5">
    <source>
        <dbReference type="EMBL" id="TRY70243.1"/>
    </source>
</evidence>
<dbReference type="GO" id="GO:0005666">
    <property type="term" value="C:RNA polymerase III complex"/>
    <property type="evidence" value="ECO:0007669"/>
    <property type="project" value="TreeGrafter"/>
</dbReference>
<keyword evidence="3" id="KW-0539">Nucleus</keyword>
<comment type="similarity">
    <text evidence="2">Belongs to the eukaryotic RPC7 RNA polymerase subunit family.</text>
</comment>
<comment type="caution">
    <text evidence="5">The sequence shown here is derived from an EMBL/GenBank/DDBJ whole genome shotgun (WGS) entry which is preliminary data.</text>
</comment>
<dbReference type="EMBL" id="VCGU01000009">
    <property type="protein sequence ID" value="TRY70243.1"/>
    <property type="molecule type" value="Genomic_DNA"/>
</dbReference>
<evidence type="ECO:0000256" key="4">
    <source>
        <dbReference type="SAM" id="MobiDB-lite"/>
    </source>
</evidence>
<keyword evidence="6" id="KW-1185">Reference proteome</keyword>
<dbReference type="OMA" id="KDLHAPF"/>
<dbReference type="GO" id="GO:0006383">
    <property type="term" value="P:transcription by RNA polymerase III"/>
    <property type="evidence" value="ECO:0007669"/>
    <property type="project" value="InterPro"/>
</dbReference>
<proteinExistence type="inferred from homology"/>
<dbReference type="InterPro" id="IPR024661">
    <property type="entry name" value="RNA_pol_III_Rpc31"/>
</dbReference>
<feature type="compositionally biased region" description="Basic and acidic residues" evidence="4">
    <location>
        <begin position="159"/>
        <end position="180"/>
    </location>
</feature>
<accession>A0A553NXT5</accession>
<evidence type="ECO:0008006" key="7">
    <source>
        <dbReference type="Google" id="ProtNLM"/>
    </source>
</evidence>
<organism evidence="5 6">
    <name type="scientific">Tigriopus californicus</name>
    <name type="common">Marine copepod</name>
    <dbReference type="NCBI Taxonomy" id="6832"/>
    <lineage>
        <taxon>Eukaryota</taxon>
        <taxon>Metazoa</taxon>
        <taxon>Ecdysozoa</taxon>
        <taxon>Arthropoda</taxon>
        <taxon>Crustacea</taxon>
        <taxon>Multicrustacea</taxon>
        <taxon>Hexanauplia</taxon>
        <taxon>Copepoda</taxon>
        <taxon>Harpacticoida</taxon>
        <taxon>Harpacticidae</taxon>
        <taxon>Tigriopus</taxon>
    </lineage>
</organism>
<dbReference type="Proteomes" id="UP000318571">
    <property type="component" value="Chromosome 9"/>
</dbReference>
<sequence length="237" mass="26436">MSRGRGRGTGLSFNAELLGVGRGQEAIPASLLTPPPLYPARLAPPCPLVEGPESDYLLAVRKEFLHQMKSSGFQLGGHPRSQNTQPPGAPTSALKVERYSDRYQTPEDIPLQLDWSRFPAELRPENRRRRIKRRPMPTLTQAKKPNLVSRGDVTQTLDELEKKEKSGDKSEDETDKKEGSDGEDEDKPKLPGAIEDSEGELEDEEMDDGTDYANNYFDNGEEYGDEDDDNLDEGGIY</sequence>
<dbReference type="Pfam" id="PF11705">
    <property type="entry name" value="RNA_pol_3_Rpc31"/>
    <property type="match status" value="1"/>
</dbReference>
<dbReference type="PANTHER" id="PTHR15367:SF2">
    <property type="entry name" value="DNA-DIRECTED RNA POLYMERASE III SUBUNIT"/>
    <property type="match status" value="1"/>
</dbReference>
<name>A0A553NXT5_TIGCA</name>
<dbReference type="PANTHER" id="PTHR15367">
    <property type="entry name" value="DNA-DIRECTED RNA POLYMERASE III"/>
    <property type="match status" value="1"/>
</dbReference>
<reference evidence="5 6" key="1">
    <citation type="journal article" date="2018" name="Nat. Ecol. Evol.">
        <title>Genomic signatures of mitonuclear coevolution across populations of Tigriopus californicus.</title>
        <authorList>
            <person name="Barreto F.S."/>
            <person name="Watson E.T."/>
            <person name="Lima T.G."/>
            <person name="Willett C.S."/>
            <person name="Edmands S."/>
            <person name="Li W."/>
            <person name="Burton R.S."/>
        </authorList>
    </citation>
    <scope>NUCLEOTIDE SEQUENCE [LARGE SCALE GENOMIC DNA]</scope>
    <source>
        <strain evidence="5 6">San Diego</strain>
    </source>
</reference>